<dbReference type="Pfam" id="PF14622">
    <property type="entry name" value="Ribonucleas_3_3"/>
    <property type="match status" value="1"/>
</dbReference>
<evidence type="ECO:0000256" key="3">
    <source>
        <dbReference type="ARBA" id="ARBA00022759"/>
    </source>
</evidence>
<comment type="similarity">
    <text evidence="1">Belongs to the ribonuclease III family.</text>
</comment>
<dbReference type="PANTHER" id="PTHR11207:SF0">
    <property type="entry name" value="RIBONUCLEASE 3"/>
    <property type="match status" value="1"/>
</dbReference>
<feature type="compositionally biased region" description="Polar residues" evidence="7">
    <location>
        <begin position="399"/>
        <end position="412"/>
    </location>
</feature>
<keyword evidence="5 6" id="KW-0694">RNA-binding</keyword>
<organism evidence="10 11">
    <name type="scientific">Cyanidiococcus yangmingshanensis</name>
    <dbReference type="NCBI Taxonomy" id="2690220"/>
    <lineage>
        <taxon>Eukaryota</taxon>
        <taxon>Rhodophyta</taxon>
        <taxon>Bangiophyceae</taxon>
        <taxon>Cyanidiales</taxon>
        <taxon>Cyanidiaceae</taxon>
        <taxon>Cyanidiococcus</taxon>
    </lineage>
</organism>
<dbReference type="Gene3D" id="3.30.160.20">
    <property type="match status" value="1"/>
</dbReference>
<dbReference type="PANTHER" id="PTHR11207">
    <property type="entry name" value="RIBONUCLEASE III"/>
    <property type="match status" value="1"/>
</dbReference>
<feature type="domain" description="DRBM" evidence="8">
    <location>
        <begin position="298"/>
        <end position="375"/>
    </location>
</feature>
<dbReference type="Proteomes" id="UP000530660">
    <property type="component" value="Unassembled WGS sequence"/>
</dbReference>
<dbReference type="SUPFAM" id="SSF69065">
    <property type="entry name" value="RNase III domain-like"/>
    <property type="match status" value="1"/>
</dbReference>
<dbReference type="PROSITE" id="PS50142">
    <property type="entry name" value="RNASE_3_2"/>
    <property type="match status" value="1"/>
</dbReference>
<keyword evidence="4" id="KW-0378">Hydrolase</keyword>
<keyword evidence="11" id="KW-1185">Reference proteome</keyword>
<evidence type="ECO:0000313" key="11">
    <source>
        <dbReference type="Proteomes" id="UP000530660"/>
    </source>
</evidence>
<dbReference type="CDD" id="cd00593">
    <property type="entry name" value="RIBOc"/>
    <property type="match status" value="1"/>
</dbReference>
<evidence type="ECO:0000256" key="5">
    <source>
        <dbReference type="ARBA" id="ARBA00022884"/>
    </source>
</evidence>
<comment type="caution">
    <text evidence="10">The sequence shown here is derived from an EMBL/GenBank/DDBJ whole genome shotgun (WGS) entry which is preliminary data.</text>
</comment>
<dbReference type="SUPFAM" id="SSF54768">
    <property type="entry name" value="dsRNA-binding domain-like"/>
    <property type="match status" value="1"/>
</dbReference>
<dbReference type="InterPro" id="IPR036389">
    <property type="entry name" value="RNase_III_sf"/>
</dbReference>
<dbReference type="PROSITE" id="PS50137">
    <property type="entry name" value="DS_RBD"/>
    <property type="match status" value="1"/>
</dbReference>
<keyword evidence="2" id="KW-0540">Nuclease</keyword>
<evidence type="ECO:0000256" key="6">
    <source>
        <dbReference type="PROSITE-ProRule" id="PRU00266"/>
    </source>
</evidence>
<dbReference type="PROSITE" id="PS00517">
    <property type="entry name" value="RNASE_3_1"/>
    <property type="match status" value="1"/>
</dbReference>
<dbReference type="NCBIfam" id="TIGR02191">
    <property type="entry name" value="RNaseIII"/>
    <property type="match status" value="1"/>
</dbReference>
<reference evidence="10 11" key="1">
    <citation type="journal article" date="2020" name="J. Phycol.">
        <title>Comparative genome analysis reveals Cyanidiococcus gen. nov., a new extremophilic red algal genus sister to Cyanidioschyzon (Cyanidioschyzonaceae, Rhodophyta).</title>
        <authorList>
            <person name="Liu S.-L."/>
            <person name="Chiang Y.-R."/>
            <person name="Yoon H.S."/>
            <person name="Fu H.-Y."/>
        </authorList>
    </citation>
    <scope>NUCLEOTIDE SEQUENCE [LARGE SCALE GENOMIC DNA]</scope>
    <source>
        <strain evidence="10 11">THAL066</strain>
    </source>
</reference>
<dbReference type="CDD" id="cd10845">
    <property type="entry name" value="DSRM_RNAse_III_family"/>
    <property type="match status" value="1"/>
</dbReference>
<dbReference type="SMART" id="SM00535">
    <property type="entry name" value="RIBOc"/>
    <property type="match status" value="1"/>
</dbReference>
<protein>
    <submittedName>
        <fullName evidence="10">Uncharacterized protein</fullName>
    </submittedName>
</protein>
<gene>
    <name evidence="10" type="ORF">F1559_005022</name>
</gene>
<dbReference type="InterPro" id="IPR000999">
    <property type="entry name" value="RNase_III_dom"/>
</dbReference>
<feature type="region of interest" description="Disordered" evidence="7">
    <location>
        <begin position="1"/>
        <end position="61"/>
    </location>
</feature>
<evidence type="ECO:0000256" key="2">
    <source>
        <dbReference type="ARBA" id="ARBA00022722"/>
    </source>
</evidence>
<keyword evidence="3" id="KW-0255">Endonuclease</keyword>
<dbReference type="GO" id="GO:0006364">
    <property type="term" value="P:rRNA processing"/>
    <property type="evidence" value="ECO:0007669"/>
    <property type="project" value="InterPro"/>
</dbReference>
<dbReference type="GO" id="GO:0010468">
    <property type="term" value="P:regulation of gene expression"/>
    <property type="evidence" value="ECO:0007669"/>
    <property type="project" value="TreeGrafter"/>
</dbReference>
<name>A0A7J7IQQ1_9RHOD</name>
<dbReference type="Pfam" id="PF00035">
    <property type="entry name" value="dsrm"/>
    <property type="match status" value="1"/>
</dbReference>
<evidence type="ECO:0000259" key="9">
    <source>
        <dbReference type="PROSITE" id="PS50142"/>
    </source>
</evidence>
<dbReference type="GO" id="GO:0003725">
    <property type="term" value="F:double-stranded RNA binding"/>
    <property type="evidence" value="ECO:0007669"/>
    <property type="project" value="TreeGrafter"/>
</dbReference>
<dbReference type="SMART" id="SM00358">
    <property type="entry name" value="DSRM"/>
    <property type="match status" value="1"/>
</dbReference>
<dbReference type="InterPro" id="IPR014720">
    <property type="entry name" value="dsRBD_dom"/>
</dbReference>
<dbReference type="AlphaFoldDB" id="A0A7J7IQQ1"/>
<feature type="region of interest" description="Disordered" evidence="7">
    <location>
        <begin position="399"/>
        <end position="418"/>
    </location>
</feature>
<evidence type="ECO:0000259" key="8">
    <source>
        <dbReference type="PROSITE" id="PS50137"/>
    </source>
</evidence>
<dbReference type="OrthoDB" id="6099at2759"/>
<dbReference type="Gene3D" id="1.10.1520.10">
    <property type="entry name" value="Ribonuclease III domain"/>
    <property type="match status" value="1"/>
</dbReference>
<evidence type="ECO:0000313" key="10">
    <source>
        <dbReference type="EMBL" id="KAF6005445.1"/>
    </source>
</evidence>
<feature type="domain" description="RNase III" evidence="9">
    <location>
        <begin position="140"/>
        <end position="272"/>
    </location>
</feature>
<evidence type="ECO:0000256" key="7">
    <source>
        <dbReference type="SAM" id="MobiDB-lite"/>
    </source>
</evidence>
<evidence type="ECO:0000256" key="4">
    <source>
        <dbReference type="ARBA" id="ARBA00022801"/>
    </source>
</evidence>
<dbReference type="GO" id="GO:0004525">
    <property type="term" value="F:ribonuclease III activity"/>
    <property type="evidence" value="ECO:0007669"/>
    <property type="project" value="InterPro"/>
</dbReference>
<accession>A0A7J7IQQ1</accession>
<dbReference type="HAMAP" id="MF_00104">
    <property type="entry name" value="RNase_III"/>
    <property type="match status" value="1"/>
</dbReference>
<proteinExistence type="inferred from homology"/>
<sequence>MVVSMDRGCCEPTSWPPARRTASSSGPMVVRSGKEPPALRLERRDPTGARSQTRPGRDACATTSAALRSNLVSWEAMLDRCTVSAFLFAAQPMRKRKTLSRSLRPRQEPALGRRVVPRPASHPLSSFVLSADRKKTGFDLAKLEKRLRYRFGRYPELAKLAFLHPAGPKEGQNERRLNNERLEFLGDAILSAIIADNLYRQLPESQEGELSVVRAAVVSREACARYFVKLDLLGFLDFGPVSPKVHQQLARTRNIRANAFEAILGAIYLDGGYEAAMRFFLMHFADDLLQNQAHPAPNYKSTLQEWASQQKNAILDPPQYELVKKSGSAHNPLFHIRLSLRMRAAPKPLECHGSGRTKRQAEQAAAKALLSQLGITVERPILKGMEQASLGRGLQATVDENSAAPSEVSSKHSSMSTTTMTSAIPGIHKLVSVQRGSQTAESRRNTVDAVRRSTDLELVVSAAYGGSSATLADICALFSKTYTIPVAMSCLSHFAIMGSAMTNADGIPRSLFEQLVWSALLDRSMLTLVDDGPLVTEEERLPSGQRMLRLYSQSAGSGDAPLLESLALGAESANFFFARRVVVPRSEKTTAMGMFVRFHGCLVPERNCLDGSFVANDITQAWLTALVATVALMFETEGGSRSLDEHDAGEASPMASHSSWTRLYLRNAVQDWNKSPTADNLARLRLGCARALHEIHGHGLLYWEKLNESMSVHASMLLQFARIWLRL</sequence>
<evidence type="ECO:0000256" key="1">
    <source>
        <dbReference type="ARBA" id="ARBA00010183"/>
    </source>
</evidence>
<dbReference type="EMBL" id="VWRR01000001">
    <property type="protein sequence ID" value="KAF6005445.1"/>
    <property type="molecule type" value="Genomic_DNA"/>
</dbReference>
<dbReference type="InterPro" id="IPR011907">
    <property type="entry name" value="RNase_III"/>
</dbReference>